<dbReference type="EMBL" id="JAHQIW010001890">
    <property type="protein sequence ID" value="KAJ1353944.1"/>
    <property type="molecule type" value="Genomic_DNA"/>
</dbReference>
<protein>
    <submittedName>
        <fullName evidence="3">Uncharacterized protein</fullName>
    </submittedName>
</protein>
<sequence length="56" mass="5913">MEAKDVEKAEKSESMVTVTCTASNLLLMLTIGAVVSGILFGFIISPLNPSPQVAIF</sequence>
<accession>A0AAD5QPC5</accession>
<evidence type="ECO:0000313" key="4">
    <source>
        <dbReference type="Proteomes" id="UP001196413"/>
    </source>
</evidence>
<keyword evidence="1" id="KW-0812">Transmembrane</keyword>
<gene>
    <name evidence="2" type="ORF">KIN20_010723</name>
    <name evidence="3" type="ORF">KIN20_010731</name>
</gene>
<dbReference type="AlphaFoldDB" id="A0AAD5QPC5"/>
<keyword evidence="4" id="KW-1185">Reference proteome</keyword>
<dbReference type="Proteomes" id="UP001196413">
    <property type="component" value="Unassembled WGS sequence"/>
</dbReference>
<keyword evidence="1" id="KW-1133">Transmembrane helix</keyword>
<feature type="transmembrane region" description="Helical" evidence="1">
    <location>
        <begin position="21"/>
        <end position="44"/>
    </location>
</feature>
<evidence type="ECO:0000256" key="1">
    <source>
        <dbReference type="SAM" id="Phobius"/>
    </source>
</evidence>
<evidence type="ECO:0000313" key="3">
    <source>
        <dbReference type="EMBL" id="KAJ1353951.1"/>
    </source>
</evidence>
<keyword evidence="1" id="KW-0472">Membrane</keyword>
<proteinExistence type="predicted"/>
<comment type="caution">
    <text evidence="3">The sequence shown here is derived from an EMBL/GenBank/DDBJ whole genome shotgun (WGS) entry which is preliminary data.</text>
</comment>
<name>A0AAD5QPC5_PARTN</name>
<evidence type="ECO:0000313" key="2">
    <source>
        <dbReference type="EMBL" id="KAJ1353944.1"/>
    </source>
</evidence>
<dbReference type="EMBL" id="JAHQIW010001892">
    <property type="protein sequence ID" value="KAJ1353951.1"/>
    <property type="molecule type" value="Genomic_DNA"/>
</dbReference>
<organism evidence="3 4">
    <name type="scientific">Parelaphostrongylus tenuis</name>
    <name type="common">Meningeal worm</name>
    <dbReference type="NCBI Taxonomy" id="148309"/>
    <lineage>
        <taxon>Eukaryota</taxon>
        <taxon>Metazoa</taxon>
        <taxon>Ecdysozoa</taxon>
        <taxon>Nematoda</taxon>
        <taxon>Chromadorea</taxon>
        <taxon>Rhabditida</taxon>
        <taxon>Rhabditina</taxon>
        <taxon>Rhabditomorpha</taxon>
        <taxon>Strongyloidea</taxon>
        <taxon>Metastrongylidae</taxon>
        <taxon>Parelaphostrongylus</taxon>
    </lineage>
</organism>
<reference evidence="3" key="1">
    <citation type="submission" date="2021-06" db="EMBL/GenBank/DDBJ databases">
        <title>Parelaphostrongylus tenuis whole genome reference sequence.</title>
        <authorList>
            <person name="Garwood T.J."/>
            <person name="Larsen P.A."/>
            <person name="Fountain-Jones N.M."/>
            <person name="Garbe J.R."/>
            <person name="Macchietto M.G."/>
            <person name="Kania S.A."/>
            <person name="Gerhold R.W."/>
            <person name="Richards J.E."/>
            <person name="Wolf T.M."/>
        </authorList>
    </citation>
    <scope>NUCLEOTIDE SEQUENCE</scope>
    <source>
        <strain evidence="3">MNPRO001-30</strain>
        <tissue evidence="3">Meninges</tissue>
    </source>
</reference>